<reference evidence="1" key="1">
    <citation type="submission" date="2014-11" db="EMBL/GenBank/DDBJ databases">
        <authorList>
            <person name="Amaro Gonzalez C."/>
        </authorList>
    </citation>
    <scope>NUCLEOTIDE SEQUENCE</scope>
</reference>
<sequence>MLISKTIPMNFKMKIKR</sequence>
<organism evidence="1">
    <name type="scientific">Anguilla anguilla</name>
    <name type="common">European freshwater eel</name>
    <name type="synonym">Muraena anguilla</name>
    <dbReference type="NCBI Taxonomy" id="7936"/>
    <lineage>
        <taxon>Eukaryota</taxon>
        <taxon>Metazoa</taxon>
        <taxon>Chordata</taxon>
        <taxon>Craniata</taxon>
        <taxon>Vertebrata</taxon>
        <taxon>Euteleostomi</taxon>
        <taxon>Actinopterygii</taxon>
        <taxon>Neopterygii</taxon>
        <taxon>Teleostei</taxon>
        <taxon>Anguilliformes</taxon>
        <taxon>Anguillidae</taxon>
        <taxon>Anguilla</taxon>
    </lineage>
</organism>
<accession>A0A0E9T3Y7</accession>
<name>A0A0E9T3Y7_ANGAN</name>
<dbReference type="AlphaFoldDB" id="A0A0E9T3Y7"/>
<evidence type="ECO:0000313" key="1">
    <source>
        <dbReference type="EMBL" id="JAH48346.1"/>
    </source>
</evidence>
<protein>
    <submittedName>
        <fullName evidence="1">Uncharacterized protein</fullName>
    </submittedName>
</protein>
<proteinExistence type="predicted"/>
<reference evidence="1" key="2">
    <citation type="journal article" date="2015" name="Fish Shellfish Immunol.">
        <title>Early steps in the European eel (Anguilla anguilla)-Vibrio vulnificus interaction in the gills: Role of the RtxA13 toxin.</title>
        <authorList>
            <person name="Callol A."/>
            <person name="Pajuelo D."/>
            <person name="Ebbesson L."/>
            <person name="Teles M."/>
            <person name="MacKenzie S."/>
            <person name="Amaro C."/>
        </authorList>
    </citation>
    <scope>NUCLEOTIDE SEQUENCE</scope>
</reference>
<dbReference type="EMBL" id="GBXM01060231">
    <property type="protein sequence ID" value="JAH48346.1"/>
    <property type="molecule type" value="Transcribed_RNA"/>
</dbReference>